<dbReference type="Proteomes" id="UP000000447">
    <property type="component" value="Plasmid unnamed"/>
</dbReference>
<evidence type="ECO:0000256" key="10">
    <source>
        <dbReference type="RuleBase" id="RU003560"/>
    </source>
</evidence>
<dbReference type="SUPFAM" id="SSF53383">
    <property type="entry name" value="PLP-dependent transferases"/>
    <property type="match status" value="1"/>
</dbReference>
<evidence type="ECO:0000256" key="5">
    <source>
        <dbReference type="ARBA" id="ARBA00015416"/>
    </source>
</evidence>
<dbReference type="RefSeq" id="WP_012642515.1">
    <property type="nucleotide sequence ID" value="NC_011961.1"/>
</dbReference>
<keyword evidence="8" id="KW-0627">Porphyrin biosynthesis</keyword>
<evidence type="ECO:0000313" key="12">
    <source>
        <dbReference type="Proteomes" id="UP000000447"/>
    </source>
</evidence>
<geneLocation type="plasmid" evidence="12">
    <name>Tros</name>
</geneLocation>
<dbReference type="InterPro" id="IPR015422">
    <property type="entry name" value="PyrdxlP-dep_Trfase_small"/>
</dbReference>
<dbReference type="eggNOG" id="COG0001">
    <property type="taxonomic scope" value="Bacteria"/>
</dbReference>
<evidence type="ECO:0000313" key="11">
    <source>
        <dbReference type="EMBL" id="ACM06528.1"/>
    </source>
</evidence>
<gene>
    <name evidence="11" type="ordered locus">trd_A0752</name>
</gene>
<dbReference type="InterPro" id="IPR049704">
    <property type="entry name" value="Aminotrans_3_PPA_site"/>
</dbReference>
<reference evidence="11 12" key="1">
    <citation type="journal article" date="2009" name="PLoS ONE">
        <title>Complete genome sequence of the aerobic CO-oxidizing thermophile Thermomicrobium roseum.</title>
        <authorList>
            <person name="Wu D."/>
            <person name="Raymond J."/>
            <person name="Wu M."/>
            <person name="Chatterji S."/>
            <person name="Ren Q."/>
            <person name="Graham J.E."/>
            <person name="Bryant D.A."/>
            <person name="Robb F."/>
            <person name="Colman A."/>
            <person name="Tallon L.J."/>
            <person name="Badger J.H."/>
            <person name="Madupu R."/>
            <person name="Ward N.L."/>
            <person name="Eisen J.A."/>
        </authorList>
    </citation>
    <scope>NUCLEOTIDE SEQUENCE [LARGE SCALE GENOMIC DNA]</scope>
    <source>
        <strain evidence="12">ATCC 27502 / DSM 5159 / P-2</strain>
        <plasmid evidence="11">unnamed</plasmid>
    </source>
</reference>
<accession>B9L4N7</accession>
<dbReference type="HOGENOM" id="CLU_016922_1_5_0"/>
<dbReference type="InterPro" id="IPR005814">
    <property type="entry name" value="Aminotrans_3"/>
</dbReference>
<keyword evidence="11" id="KW-0614">Plasmid</keyword>
<comment type="similarity">
    <text evidence="3">Belongs to the class-III pyridoxal-phosphate-dependent aminotransferase family. HemL subfamily.</text>
</comment>
<dbReference type="Pfam" id="PF00202">
    <property type="entry name" value="Aminotran_3"/>
    <property type="match status" value="1"/>
</dbReference>
<comment type="cofactor">
    <cofactor evidence="1">
        <name>pyridoxal 5'-phosphate</name>
        <dbReference type="ChEBI" id="CHEBI:597326"/>
    </cofactor>
</comment>
<dbReference type="Gene3D" id="3.40.640.10">
    <property type="entry name" value="Type I PLP-dependent aspartate aminotransferase-like (Major domain)"/>
    <property type="match status" value="1"/>
</dbReference>
<sequence length="440" mass="47324">MTKTPKATRTEWLRRAREALGGAVTSFVLPESHAIVLSHGLGSRVVDVDGRDYIDYVLGSGPLILGHAHPAIVEAVSRQAALGSTFYTLTPAAIELAEEIIRAVPCAEQIKFVSTGTEATFHALRIARAYTGRTKILKFEGAFHGVHDYALISAFPAVPSDLPKGQPDSAGIPPQVAETVLVSRWNDLDVTRALIEQHAEELAAVICEPLQRALPPAPGFLNGLRELTERYGILLIFDEVVTGFRLAYGGAQERYGVVPDLATFGKALSGGYPLAAIAGRREIMALTDPTRRSRGEPVAHLSGTLNGNPLAAAAGLATLHVLRQPGVYDYLYRISEQLRTGLRELAAARGIPLQVIGEGPVLQIVFAEEEPRDYAALLRADRERAVRFGLACLERGLFVNPGEKLYLSLAHSEADIARTLEIFSAALDTVLSDANATASD</sequence>
<dbReference type="KEGG" id="tro:trd_A0752"/>
<dbReference type="Gene3D" id="3.90.1150.10">
    <property type="entry name" value="Aspartate Aminotransferase, domain 1"/>
    <property type="match status" value="1"/>
</dbReference>
<dbReference type="InterPro" id="IPR015424">
    <property type="entry name" value="PyrdxlP-dep_Trfase"/>
</dbReference>
<evidence type="ECO:0000256" key="3">
    <source>
        <dbReference type="ARBA" id="ARBA00008981"/>
    </source>
</evidence>
<keyword evidence="11" id="KW-0808">Transferase</keyword>
<dbReference type="InterPro" id="IPR015421">
    <property type="entry name" value="PyrdxlP-dep_Trfase_major"/>
</dbReference>
<evidence type="ECO:0000256" key="2">
    <source>
        <dbReference type="ARBA" id="ARBA00004819"/>
    </source>
</evidence>
<dbReference type="GO" id="GO:0008483">
    <property type="term" value="F:transaminase activity"/>
    <property type="evidence" value="ECO:0007669"/>
    <property type="project" value="UniProtKB-KW"/>
</dbReference>
<evidence type="ECO:0000256" key="8">
    <source>
        <dbReference type="ARBA" id="ARBA00023244"/>
    </source>
</evidence>
<comment type="pathway">
    <text evidence="2">Porphyrin-containing compound metabolism; protoporphyrin-IX biosynthesis; 5-aminolevulinate from L-glutamyl-tRNA(Glu): step 2/2.</text>
</comment>
<evidence type="ECO:0000256" key="7">
    <source>
        <dbReference type="ARBA" id="ARBA00023235"/>
    </source>
</evidence>
<dbReference type="PROSITE" id="PS00600">
    <property type="entry name" value="AA_TRANSFER_CLASS_3"/>
    <property type="match status" value="1"/>
</dbReference>
<dbReference type="EC" id="5.4.3.8" evidence="4"/>
<dbReference type="PANTHER" id="PTHR43713">
    <property type="entry name" value="GLUTAMATE-1-SEMIALDEHYDE 2,1-AMINOMUTASE"/>
    <property type="match status" value="1"/>
</dbReference>
<dbReference type="PANTHER" id="PTHR43713:SF3">
    <property type="entry name" value="GLUTAMATE-1-SEMIALDEHYDE 2,1-AMINOMUTASE 1, CHLOROPLASTIC-RELATED"/>
    <property type="match status" value="1"/>
</dbReference>
<protein>
    <recommendedName>
        <fullName evidence="5">Glutamate-1-semialdehyde 2,1-aminomutase</fullName>
        <ecNumber evidence="4">5.4.3.8</ecNumber>
    </recommendedName>
    <alternativeName>
        <fullName evidence="9">Glutamate-1-semialdehyde aminotransferase</fullName>
    </alternativeName>
</protein>
<proteinExistence type="inferred from homology"/>
<evidence type="ECO:0000256" key="1">
    <source>
        <dbReference type="ARBA" id="ARBA00001933"/>
    </source>
</evidence>
<evidence type="ECO:0000256" key="9">
    <source>
        <dbReference type="ARBA" id="ARBA00031365"/>
    </source>
</evidence>
<dbReference type="AlphaFoldDB" id="B9L4N7"/>
<dbReference type="PIRSF" id="PIRSF000521">
    <property type="entry name" value="Transaminase_4ab_Lys_Orn"/>
    <property type="match status" value="1"/>
</dbReference>
<dbReference type="FunFam" id="3.40.640.10:FF:000021">
    <property type="entry name" value="Glutamate-1-semialdehyde 2,1-aminomutase"/>
    <property type="match status" value="1"/>
</dbReference>
<dbReference type="EMBL" id="CP001276">
    <property type="protein sequence ID" value="ACM06528.1"/>
    <property type="molecule type" value="Genomic_DNA"/>
</dbReference>
<organism evidence="11 12">
    <name type="scientific">Thermomicrobium roseum (strain ATCC 27502 / DSM 5159 / P-2)</name>
    <dbReference type="NCBI Taxonomy" id="309801"/>
    <lineage>
        <taxon>Bacteria</taxon>
        <taxon>Pseudomonadati</taxon>
        <taxon>Thermomicrobiota</taxon>
        <taxon>Thermomicrobia</taxon>
        <taxon>Thermomicrobiales</taxon>
        <taxon>Thermomicrobiaceae</taxon>
        <taxon>Thermomicrobium</taxon>
    </lineage>
</organism>
<dbReference type="GO" id="GO:0030170">
    <property type="term" value="F:pyridoxal phosphate binding"/>
    <property type="evidence" value="ECO:0007669"/>
    <property type="project" value="InterPro"/>
</dbReference>
<keyword evidence="12" id="KW-1185">Reference proteome</keyword>
<evidence type="ECO:0000256" key="6">
    <source>
        <dbReference type="ARBA" id="ARBA00022898"/>
    </source>
</evidence>
<evidence type="ECO:0000256" key="4">
    <source>
        <dbReference type="ARBA" id="ARBA00012143"/>
    </source>
</evidence>
<dbReference type="GO" id="GO:0006779">
    <property type="term" value="P:porphyrin-containing compound biosynthetic process"/>
    <property type="evidence" value="ECO:0007669"/>
    <property type="project" value="UniProtKB-KW"/>
</dbReference>
<keyword evidence="11" id="KW-0032">Aminotransferase</keyword>
<dbReference type="CDD" id="cd00610">
    <property type="entry name" value="OAT_like"/>
    <property type="match status" value="1"/>
</dbReference>
<keyword evidence="7 11" id="KW-0413">Isomerase</keyword>
<dbReference type="GO" id="GO:0042286">
    <property type="term" value="F:glutamate-1-semialdehyde 2,1-aminomutase activity"/>
    <property type="evidence" value="ECO:0007669"/>
    <property type="project" value="UniProtKB-EC"/>
</dbReference>
<keyword evidence="6 10" id="KW-0663">Pyridoxal phosphate</keyword>
<name>B9L4N7_THERP</name>